<evidence type="ECO:0000256" key="3">
    <source>
        <dbReference type="ARBA" id="ARBA00022801"/>
    </source>
</evidence>
<dbReference type="CDD" id="cd06782">
    <property type="entry name" value="cpPDZ_CPP-like"/>
    <property type="match status" value="1"/>
</dbReference>
<keyword evidence="6" id="KW-0812">Transmembrane</keyword>
<dbReference type="SMART" id="SM00245">
    <property type="entry name" value="TSPc"/>
    <property type="match status" value="1"/>
</dbReference>
<dbReference type="InterPro" id="IPR001478">
    <property type="entry name" value="PDZ"/>
</dbReference>
<evidence type="ECO:0000256" key="4">
    <source>
        <dbReference type="ARBA" id="ARBA00022825"/>
    </source>
</evidence>
<dbReference type="GO" id="GO:0008236">
    <property type="term" value="F:serine-type peptidase activity"/>
    <property type="evidence" value="ECO:0007669"/>
    <property type="project" value="UniProtKB-KW"/>
</dbReference>
<evidence type="ECO:0000259" key="7">
    <source>
        <dbReference type="PROSITE" id="PS50106"/>
    </source>
</evidence>
<evidence type="ECO:0000256" key="2">
    <source>
        <dbReference type="ARBA" id="ARBA00022670"/>
    </source>
</evidence>
<keyword evidence="9" id="KW-1185">Reference proteome</keyword>
<sequence length="481" mass="52843">MDSNKNSSQQENQAKNKIIKTGIIALVLGILIGFFIPRPQAKTASNTAVKSSSKQKSEYVDSVKELIKSKYYQPVDEKKLDNGSIKGMLDSLDDPYTTYLDKKEAQSLTDTISSSIVGIGITVLEKNKMIVIDSVLDGTPAKKSGLKANDVIIKVDGKSIVGKPAAKATKLIRGKKGTSVKITVKRGDHEANFKMERDTIPIETVKHKMLDKNIGYLDVSTFSSPTTDEFKKSIKDLRKSGAKKLVVDMRGNPGGELQQALSLSSMFLKDGQPIMQVQGRQKADLAVYRASKKLDGGFKITEPTVVLTDGDSASAAEIFTAALKNNKIKVVGKKTFGKGTVQRVVDLPDDAELKMTVAKWLTPDGTWINHKGIKPDYSVDYPKYLNMVFNEIKTPLKVGDVSSNVKVFQVGLTALGMHPGNEKGIFDEATENETKNFQNQRKINVNGTIDESTIQEMIRALRDLSKQQDPMQQKAVEILNN</sequence>
<dbReference type="KEGG" id="xap:XA3_10900"/>
<evidence type="ECO:0000313" key="8">
    <source>
        <dbReference type="EMBL" id="BDR58649.1"/>
    </source>
</evidence>
<gene>
    <name evidence="8" type="primary">ctpA</name>
    <name evidence="8" type="ORF">XA3_10900</name>
</gene>
<dbReference type="RefSeq" id="WP_317636522.1">
    <property type="nucleotide sequence ID" value="NZ_AP026802.1"/>
</dbReference>
<keyword evidence="3 5" id="KW-0378">Hydrolase</keyword>
<dbReference type="Gene3D" id="3.90.226.10">
    <property type="entry name" value="2-enoyl-CoA Hydratase, Chain A, domain 1"/>
    <property type="match status" value="1"/>
</dbReference>
<keyword evidence="6" id="KW-1133">Transmembrane helix</keyword>
<dbReference type="GO" id="GO:0004175">
    <property type="term" value="F:endopeptidase activity"/>
    <property type="evidence" value="ECO:0007669"/>
    <property type="project" value="TreeGrafter"/>
</dbReference>
<dbReference type="GO" id="GO:0006508">
    <property type="term" value="P:proteolysis"/>
    <property type="evidence" value="ECO:0007669"/>
    <property type="project" value="UniProtKB-KW"/>
</dbReference>
<dbReference type="InterPro" id="IPR036366">
    <property type="entry name" value="PGBDSf"/>
</dbReference>
<feature type="domain" description="PDZ" evidence="7">
    <location>
        <begin position="97"/>
        <end position="173"/>
    </location>
</feature>
<reference evidence="8 9" key="1">
    <citation type="journal article" date="2023" name="Microbiol. Spectr.">
        <title>Symbiosis of Carpenter Bees with Uncharacterized Lactic Acid Bacteria Showing NAD Auxotrophy.</title>
        <authorList>
            <person name="Kawasaki S."/>
            <person name="Ozawa K."/>
            <person name="Mori T."/>
            <person name="Yamamoto A."/>
            <person name="Ito M."/>
            <person name="Ohkuma M."/>
            <person name="Sakamoto M."/>
            <person name="Matsutani M."/>
        </authorList>
    </citation>
    <scope>NUCLEOTIDE SEQUENCE [LARGE SCALE GENOMIC DNA]</scope>
    <source>
        <strain evidence="8 9">XA3</strain>
    </source>
</reference>
<dbReference type="InterPro" id="IPR005151">
    <property type="entry name" value="Tail-specific_protease"/>
</dbReference>
<dbReference type="Pfam" id="PF22694">
    <property type="entry name" value="CtpB_N-like"/>
    <property type="match status" value="1"/>
</dbReference>
<dbReference type="AlphaFoldDB" id="A0AAU9CXD9"/>
<dbReference type="InterPro" id="IPR055210">
    <property type="entry name" value="CtpA/B_N"/>
</dbReference>
<dbReference type="SUPFAM" id="SSF52096">
    <property type="entry name" value="ClpP/crotonase"/>
    <property type="match status" value="1"/>
</dbReference>
<dbReference type="Gene3D" id="1.10.101.10">
    <property type="entry name" value="PGBD-like superfamily/PGBD"/>
    <property type="match status" value="1"/>
</dbReference>
<dbReference type="PANTHER" id="PTHR32060">
    <property type="entry name" value="TAIL-SPECIFIC PROTEASE"/>
    <property type="match status" value="1"/>
</dbReference>
<dbReference type="NCBIfam" id="TIGR00225">
    <property type="entry name" value="prc"/>
    <property type="match status" value="1"/>
</dbReference>
<dbReference type="InterPro" id="IPR004447">
    <property type="entry name" value="Peptidase_S41A"/>
</dbReference>
<dbReference type="InterPro" id="IPR029045">
    <property type="entry name" value="ClpP/crotonase-like_dom_sf"/>
</dbReference>
<organism evidence="8 9">
    <name type="scientific">Xylocopilactobacillus apicola</name>
    <dbReference type="NCBI Taxonomy" id="2932184"/>
    <lineage>
        <taxon>Bacteria</taxon>
        <taxon>Bacillati</taxon>
        <taxon>Bacillota</taxon>
        <taxon>Bacilli</taxon>
        <taxon>Lactobacillales</taxon>
        <taxon>Lactobacillaceae</taxon>
        <taxon>Xylocopilactobacillus</taxon>
    </lineage>
</organism>
<dbReference type="PROSITE" id="PS50106">
    <property type="entry name" value="PDZ"/>
    <property type="match status" value="1"/>
</dbReference>
<dbReference type="Proteomes" id="UP001321861">
    <property type="component" value="Chromosome"/>
</dbReference>
<dbReference type="GO" id="GO:0007165">
    <property type="term" value="P:signal transduction"/>
    <property type="evidence" value="ECO:0007669"/>
    <property type="project" value="TreeGrafter"/>
</dbReference>
<name>A0AAU9CXD9_9LACO</name>
<evidence type="ECO:0000313" key="9">
    <source>
        <dbReference type="Proteomes" id="UP001321861"/>
    </source>
</evidence>
<comment type="similarity">
    <text evidence="1 5">Belongs to the peptidase S41A family.</text>
</comment>
<protein>
    <submittedName>
        <fullName evidence="8">Peptidase S41</fullName>
    </submittedName>
</protein>
<dbReference type="SUPFAM" id="SSF47090">
    <property type="entry name" value="PGBD-like"/>
    <property type="match status" value="1"/>
</dbReference>
<feature type="transmembrane region" description="Helical" evidence="6">
    <location>
        <begin position="18"/>
        <end position="36"/>
    </location>
</feature>
<dbReference type="Pfam" id="PF03572">
    <property type="entry name" value="Peptidase_S41"/>
    <property type="match status" value="1"/>
</dbReference>
<dbReference type="Pfam" id="PF01471">
    <property type="entry name" value="PG_binding_1"/>
    <property type="match status" value="1"/>
</dbReference>
<dbReference type="GO" id="GO:0030288">
    <property type="term" value="C:outer membrane-bounded periplasmic space"/>
    <property type="evidence" value="ECO:0007669"/>
    <property type="project" value="TreeGrafter"/>
</dbReference>
<evidence type="ECO:0000256" key="6">
    <source>
        <dbReference type="SAM" id="Phobius"/>
    </source>
</evidence>
<dbReference type="FunFam" id="2.30.42.10:FF:000063">
    <property type="entry name" value="Peptidase, S41 family"/>
    <property type="match status" value="1"/>
</dbReference>
<dbReference type="SUPFAM" id="SSF50156">
    <property type="entry name" value="PDZ domain-like"/>
    <property type="match status" value="1"/>
</dbReference>
<keyword evidence="2 5" id="KW-0645">Protease</keyword>
<dbReference type="Gene3D" id="3.30.750.44">
    <property type="match status" value="1"/>
</dbReference>
<keyword evidence="4 5" id="KW-0720">Serine protease</keyword>
<accession>A0AAU9CXD9</accession>
<dbReference type="Gene3D" id="2.30.42.10">
    <property type="match status" value="1"/>
</dbReference>
<proteinExistence type="inferred from homology"/>
<dbReference type="PANTHER" id="PTHR32060:SF30">
    <property type="entry name" value="CARBOXY-TERMINAL PROCESSING PROTEASE CTPA"/>
    <property type="match status" value="1"/>
</dbReference>
<dbReference type="EMBL" id="AP026802">
    <property type="protein sequence ID" value="BDR58649.1"/>
    <property type="molecule type" value="Genomic_DNA"/>
</dbReference>
<dbReference type="CDD" id="cd07560">
    <property type="entry name" value="Peptidase_S41_CPP"/>
    <property type="match status" value="1"/>
</dbReference>
<dbReference type="InterPro" id="IPR036034">
    <property type="entry name" value="PDZ_sf"/>
</dbReference>
<dbReference type="Pfam" id="PF13180">
    <property type="entry name" value="PDZ_2"/>
    <property type="match status" value="1"/>
</dbReference>
<evidence type="ECO:0000256" key="1">
    <source>
        <dbReference type="ARBA" id="ARBA00009179"/>
    </source>
</evidence>
<dbReference type="SMART" id="SM00228">
    <property type="entry name" value="PDZ"/>
    <property type="match status" value="1"/>
</dbReference>
<evidence type="ECO:0000256" key="5">
    <source>
        <dbReference type="RuleBase" id="RU004404"/>
    </source>
</evidence>
<dbReference type="InterPro" id="IPR002477">
    <property type="entry name" value="Peptidoglycan-bd-like"/>
</dbReference>
<dbReference type="InterPro" id="IPR036365">
    <property type="entry name" value="PGBD-like_sf"/>
</dbReference>
<keyword evidence="6" id="KW-0472">Membrane</keyword>